<gene>
    <name evidence="1" type="ORF">MUN86_28810</name>
</gene>
<protein>
    <recommendedName>
        <fullName evidence="3">SMI1/KNR4 family protein</fullName>
    </recommendedName>
</protein>
<evidence type="ECO:0000313" key="2">
    <source>
        <dbReference type="Proteomes" id="UP000830401"/>
    </source>
</evidence>
<evidence type="ECO:0000313" key="1">
    <source>
        <dbReference type="EMBL" id="UOQ69481.1"/>
    </source>
</evidence>
<keyword evidence="1" id="KW-0614">Plasmid</keyword>
<keyword evidence="2" id="KW-1185">Reference proteome</keyword>
<geneLocation type="plasmid" evidence="1 2">
    <name>unnamed5</name>
</geneLocation>
<evidence type="ECO:0008006" key="3">
    <source>
        <dbReference type="Google" id="ProtNLM"/>
    </source>
</evidence>
<organism evidence="1 2">
    <name type="scientific">Hymenobacter volaticus</name>
    <dbReference type="NCBI Taxonomy" id="2932254"/>
    <lineage>
        <taxon>Bacteria</taxon>
        <taxon>Pseudomonadati</taxon>
        <taxon>Bacteroidota</taxon>
        <taxon>Cytophagia</taxon>
        <taxon>Cytophagales</taxon>
        <taxon>Hymenobacteraceae</taxon>
        <taxon>Hymenobacter</taxon>
    </lineage>
</organism>
<dbReference type="RefSeq" id="WP_245127263.1">
    <property type="nucleotide sequence ID" value="NZ_CP095066.1"/>
</dbReference>
<dbReference type="EMBL" id="CP095066">
    <property type="protein sequence ID" value="UOQ69481.1"/>
    <property type="molecule type" value="Genomic_DNA"/>
</dbReference>
<dbReference type="Proteomes" id="UP000830401">
    <property type="component" value="Plasmid unnamed5"/>
</dbReference>
<sequence>MVVASQGSLVAWCRLSRRQRQAIACPSVGVPYVQQVITAHGVTLPADFVAFYSKANGTPELYPEGVDENFCSFLPVEALQTEVQEWLVVTAKAATRQQARVTVFISFLHACWEYGVLTEDQGEGYRIGILPGANEFVVLTTSLATFLQWYVEDADVLYDSSHPFTELGRAAQP</sequence>
<reference evidence="1" key="1">
    <citation type="submission" date="2022-04" db="EMBL/GenBank/DDBJ databases">
        <title>Hymenobacter sp. isolated from the air.</title>
        <authorList>
            <person name="Won M."/>
            <person name="Lee C.-M."/>
            <person name="Woen H.-Y."/>
            <person name="Kwon S.-W."/>
        </authorList>
    </citation>
    <scope>NUCLEOTIDE SEQUENCE</scope>
    <source>
        <strain evidence="1">5420S-77</strain>
        <plasmid evidence="1">unnamed5</plasmid>
    </source>
</reference>
<name>A0ABY4GFD3_9BACT</name>
<proteinExistence type="predicted"/>
<accession>A0ABY4GFD3</accession>